<evidence type="ECO:0000313" key="13">
    <source>
        <dbReference type="Proteomes" id="UP000192927"/>
    </source>
</evidence>
<evidence type="ECO:0000259" key="10">
    <source>
        <dbReference type="PROSITE" id="PS50089"/>
    </source>
</evidence>
<dbReference type="CDD" id="cd07199">
    <property type="entry name" value="Pat17_PNPLA8_PNPLA9_like"/>
    <property type="match status" value="1"/>
</dbReference>
<feature type="region of interest" description="Disordered" evidence="9">
    <location>
        <begin position="30"/>
        <end position="67"/>
    </location>
</feature>
<dbReference type="InterPro" id="IPR016035">
    <property type="entry name" value="Acyl_Trfase/lysoPLipase"/>
</dbReference>
<feature type="region of interest" description="Disordered" evidence="9">
    <location>
        <begin position="1326"/>
        <end position="1347"/>
    </location>
</feature>
<feature type="domain" description="RING-type" evidence="10">
    <location>
        <begin position="760"/>
        <end position="806"/>
    </location>
</feature>
<dbReference type="InterPro" id="IPR017907">
    <property type="entry name" value="Znf_RING_CS"/>
</dbReference>
<dbReference type="GO" id="GO:0008270">
    <property type="term" value="F:zinc ion binding"/>
    <property type="evidence" value="ECO:0007669"/>
    <property type="project" value="UniProtKB-KW"/>
</dbReference>
<feature type="short sequence motif" description="GXSXG" evidence="8">
    <location>
        <begin position="868"/>
        <end position="872"/>
    </location>
</feature>
<evidence type="ECO:0000259" key="11">
    <source>
        <dbReference type="PROSITE" id="PS51635"/>
    </source>
</evidence>
<dbReference type="PROSITE" id="PS00518">
    <property type="entry name" value="ZF_RING_1"/>
    <property type="match status" value="1"/>
</dbReference>
<reference evidence="13" key="1">
    <citation type="submission" date="2017-03" db="EMBL/GenBank/DDBJ databases">
        <authorList>
            <person name="Sharma R."/>
            <person name="Thines M."/>
        </authorList>
    </citation>
    <scope>NUCLEOTIDE SEQUENCE [LARGE SCALE GENOMIC DNA]</scope>
</reference>
<keyword evidence="5 8" id="KW-0442">Lipid degradation</keyword>
<dbReference type="GO" id="GO:0019369">
    <property type="term" value="P:arachidonate metabolic process"/>
    <property type="evidence" value="ECO:0007669"/>
    <property type="project" value="TreeGrafter"/>
</dbReference>
<evidence type="ECO:0000256" key="2">
    <source>
        <dbReference type="ARBA" id="ARBA00022771"/>
    </source>
</evidence>
<evidence type="ECO:0000256" key="5">
    <source>
        <dbReference type="ARBA" id="ARBA00022963"/>
    </source>
</evidence>
<keyword evidence="2 7" id="KW-0863">Zinc-finger</keyword>
<evidence type="ECO:0000256" key="1">
    <source>
        <dbReference type="ARBA" id="ARBA00022723"/>
    </source>
</evidence>
<dbReference type="GO" id="GO:0016020">
    <property type="term" value="C:membrane"/>
    <property type="evidence" value="ECO:0007669"/>
    <property type="project" value="TreeGrafter"/>
</dbReference>
<feature type="region of interest" description="Disordered" evidence="9">
    <location>
        <begin position="148"/>
        <end position="168"/>
    </location>
</feature>
<dbReference type="InterPro" id="IPR002641">
    <property type="entry name" value="PNPLA_dom"/>
</dbReference>
<evidence type="ECO:0000256" key="7">
    <source>
        <dbReference type="PROSITE-ProRule" id="PRU00175"/>
    </source>
</evidence>
<dbReference type="Gene3D" id="3.40.1090.10">
    <property type="entry name" value="Cytosolic phospholipase A2 catalytic domain"/>
    <property type="match status" value="1"/>
</dbReference>
<accession>A0A1W5DB86</accession>
<dbReference type="GO" id="GO:0016042">
    <property type="term" value="P:lipid catabolic process"/>
    <property type="evidence" value="ECO:0007669"/>
    <property type="project" value="UniProtKB-UniRule"/>
</dbReference>
<dbReference type="SUPFAM" id="SSF52540">
    <property type="entry name" value="P-loop containing nucleoside triphosphate hydrolases"/>
    <property type="match status" value="1"/>
</dbReference>
<dbReference type="GO" id="GO:0047499">
    <property type="term" value="F:calcium-independent phospholipase A2 activity"/>
    <property type="evidence" value="ECO:0007669"/>
    <property type="project" value="TreeGrafter"/>
</dbReference>
<keyword evidence="1" id="KW-0479">Metal-binding</keyword>
<dbReference type="Gene3D" id="3.40.50.300">
    <property type="entry name" value="P-loop containing nucleotide triphosphate hydrolases"/>
    <property type="match status" value="1"/>
</dbReference>
<keyword evidence="3 8" id="KW-0378">Hydrolase</keyword>
<evidence type="ECO:0000256" key="9">
    <source>
        <dbReference type="SAM" id="MobiDB-lite"/>
    </source>
</evidence>
<keyword evidence="6 8" id="KW-0443">Lipid metabolism</keyword>
<evidence type="ECO:0000256" key="8">
    <source>
        <dbReference type="PROSITE-ProRule" id="PRU01161"/>
    </source>
</evidence>
<evidence type="ECO:0000256" key="3">
    <source>
        <dbReference type="ARBA" id="ARBA00022801"/>
    </source>
</evidence>
<dbReference type="PANTHER" id="PTHR24185:SF1">
    <property type="entry name" value="CALCIUM-INDEPENDENT PHOSPHOLIPASE A2-GAMMA"/>
    <property type="match status" value="1"/>
</dbReference>
<dbReference type="PROSITE" id="PS50089">
    <property type="entry name" value="ZF_RING_2"/>
    <property type="match status" value="1"/>
</dbReference>
<evidence type="ECO:0000256" key="4">
    <source>
        <dbReference type="ARBA" id="ARBA00022833"/>
    </source>
</evidence>
<feature type="compositionally biased region" description="Basic residues" evidence="9">
    <location>
        <begin position="351"/>
        <end position="360"/>
    </location>
</feature>
<dbReference type="GO" id="GO:0046486">
    <property type="term" value="P:glycerolipid metabolic process"/>
    <property type="evidence" value="ECO:0007669"/>
    <property type="project" value="UniProtKB-ARBA"/>
</dbReference>
<organism evidence="12 13">
    <name type="scientific">Lasallia pustulata</name>
    <dbReference type="NCBI Taxonomy" id="136370"/>
    <lineage>
        <taxon>Eukaryota</taxon>
        <taxon>Fungi</taxon>
        <taxon>Dikarya</taxon>
        <taxon>Ascomycota</taxon>
        <taxon>Pezizomycotina</taxon>
        <taxon>Lecanoromycetes</taxon>
        <taxon>OSLEUM clade</taxon>
        <taxon>Umbilicariomycetidae</taxon>
        <taxon>Umbilicariales</taxon>
        <taxon>Umbilicariaceae</taxon>
        <taxon>Lasallia</taxon>
    </lineage>
</organism>
<dbReference type="CDD" id="cd00882">
    <property type="entry name" value="Ras_like_GTPase"/>
    <property type="match status" value="1"/>
</dbReference>
<sequence length="1383" mass="156307">MADLERIPTSRASSPYRDLAHFEDPLISFSVTPSASPPQGHDWRRDDLPQYEQLHPQRAVSRSRANSAKRSDYDIALELAREYSLMDIEDPGAQHLLWQPENPLPNPFKAVPPVCKFRVPIQAIQANPVEAVHLDKGRLTPLLETVMEDREESRGKPAPGIPHRLGARGPDNVPHEKTNHEVAQKIQAALEPNITNEERKDLHKKDENTTWFGVVKDEMDELIFQDCGKYASLMAECSSGRKSRQYPGLVSFVGQTGAGKSTLIKMLINLRSQVGQEAVPVVGSINHSVPTSGDVHLYVDPCTHSTDYPILYADCEGLEGGEQEPMALQARRLDNSSKHSQPGKRTPSFQKRLRKKHHSSRREITWATTDEKRSRQFVVTNLYPRLLYTFSDVVVFVLKNPRVIENAVEQLIIWASAAVEKSTNQPVLPHLIIALNATENGIDPEQWDVDIATKYLMQSITEAIFTNPRLIHHVQRGRERKHVTRSALDLLCSYYSTVRVVRIPTKGRPQLISDQLGKLYQEIMKNCMESRVSKRKVRMLLDSDELQPYLQYAFDHFSNNLETPFDFVKASFLNNPIPRDFGGNILKMAINIMHVWENELDGASIFRELSPLVASCIMLDSARHKTKGTAESIFREHYIIHCDDAIEDFCDRHWPCEYSSSAGRCVNVRSGHSPKGHQLRSGRTFGSGAYMSTFSADRFANKWKNMIHHDLELLLQRLREASSDEEYQEQTAANIHRTAILDPFYRHVGYSEKFVSHSTCFACLIASPQHALPCGHVLCTQCLQAFGKTTPRRKWVVEISTCPLLHEEPQMWTKPWQIAFKPGSAGVRILTLDGGGIRGIVELEILRLIQKALGAKIPIQDFFDLIVGTSTGGIIALGLGVKAWPVDECISHFTALCEQAFTHRKGHSIPGVAQMVVAHHGSIYETRPLQEALMSAFSDGYLFGGLRYNATPQAKIAVTAVSAAGLQPVVLSNYSRLGGDEEQRYLFQRPEEPGHEFKIWEAYEFIIEGPLCELLLILIYSARATSAAPTYYKHFSHEPSGQVFIDGGIWHNNPVVVADSERKLIWPDVADLPPDILLSIGSGFCGKLKSPRRPLRTVRKTGIGSHLKAFYRIAVDHIESSLDSEQAWRNYLALVSPEKDQCWRYRRLNVELDEAPPKLDDVDSMPYLQGIARHRWTLDEECITSVAKQLVASSFFFQRNRLETIEDESIGLYIVVLFRDHNTFENLERIFNDVKLAQQFLIPQDVIDNMMDSGSFLMELKFTTSGRLLHTDVLLCLDRRDICYSISGFPRLLQDEGNSRVTPKRGGVSDRLRTASQIHRRGIWPGPQLPDLRDRDDDTISNYSNPDYIVGNPTPAAPNELSVQYRESNLEHDTSCEIYELAA</sequence>
<feature type="short sequence motif" description="GXGXXG" evidence="8">
    <location>
        <begin position="834"/>
        <end position="839"/>
    </location>
</feature>
<dbReference type="SUPFAM" id="SSF52151">
    <property type="entry name" value="FabD/lysophospholipase-like"/>
    <property type="match status" value="1"/>
</dbReference>
<protein>
    <submittedName>
        <fullName evidence="12">Zinc finger, RING-type, conserved site</fullName>
    </submittedName>
</protein>
<dbReference type="InterPro" id="IPR027417">
    <property type="entry name" value="P-loop_NTPase"/>
</dbReference>
<evidence type="ECO:0000313" key="12">
    <source>
        <dbReference type="EMBL" id="SLM40139.1"/>
    </source>
</evidence>
<dbReference type="Proteomes" id="UP000192927">
    <property type="component" value="Unassembled WGS sequence"/>
</dbReference>
<feature type="domain" description="PNPLA" evidence="11">
    <location>
        <begin position="830"/>
        <end position="1059"/>
    </location>
</feature>
<evidence type="ECO:0000256" key="6">
    <source>
        <dbReference type="ARBA" id="ARBA00023098"/>
    </source>
</evidence>
<keyword evidence="13" id="KW-1185">Reference proteome</keyword>
<feature type="active site" description="Proton acceptor" evidence="8">
    <location>
        <position position="1046"/>
    </location>
</feature>
<feature type="active site" description="Nucleophile" evidence="8">
    <location>
        <position position="870"/>
    </location>
</feature>
<dbReference type="InterPro" id="IPR001841">
    <property type="entry name" value="Znf_RING"/>
</dbReference>
<dbReference type="Pfam" id="PF01734">
    <property type="entry name" value="Patatin"/>
    <property type="match status" value="1"/>
</dbReference>
<dbReference type="EMBL" id="FWEW01003623">
    <property type="protein sequence ID" value="SLM40139.1"/>
    <property type="molecule type" value="Genomic_DNA"/>
</dbReference>
<proteinExistence type="predicted"/>
<keyword evidence="4" id="KW-0862">Zinc</keyword>
<feature type="short sequence motif" description="DGA/G" evidence="8">
    <location>
        <begin position="1046"/>
        <end position="1048"/>
    </location>
</feature>
<dbReference type="PANTHER" id="PTHR24185">
    <property type="entry name" value="CALCIUM-INDEPENDENT PHOSPHOLIPASE A2-GAMMA"/>
    <property type="match status" value="1"/>
</dbReference>
<dbReference type="PROSITE" id="PS51635">
    <property type="entry name" value="PNPLA"/>
    <property type="match status" value="1"/>
</dbReference>
<name>A0A1W5DB86_9LECA</name>
<feature type="region of interest" description="Disordered" evidence="9">
    <location>
        <begin position="332"/>
        <end position="362"/>
    </location>
</feature>